<dbReference type="AlphaFoldDB" id="A0A409W786"/>
<keyword evidence="2" id="KW-1185">Reference proteome</keyword>
<comment type="caution">
    <text evidence="1">The sequence shown here is derived from an EMBL/GenBank/DDBJ whole genome shotgun (WGS) entry which is preliminary data.</text>
</comment>
<protein>
    <submittedName>
        <fullName evidence="1">Uncharacterized protein</fullName>
    </submittedName>
</protein>
<accession>A0A409W786</accession>
<gene>
    <name evidence="1" type="ORF">CVT26_001430</name>
</gene>
<sequence>MVKLHPPSKTPRLPTELLEMIVDIVGEVAEEDPEGRSALLACNLASRAFCHFSRRHLFRRIKVADTNGVRKYPVHVLAEFLHGVHTLLVSHPRGRLPSLAKYVQEFILDALHSNIQHLFLQLGRHDLLADIFESLQGPDYGIQSLTLLFNSSVPSWVFLSGRLRSTLLGLIRAPRLKYLNCLGLLDLPQEFLHGARLKHLVLHGCTENTLSKTSDVLPRESQALPQLEILDTDFQVSLSAFERMGQSATKSAFGNLRELSGYLTDHLTFERCMAVIRRSNTTLESLHLRYDACEHSLQSDQIFDFGIVRRLRHLSLHCEGIDEEPNRVLQDFATFLDGFRLPTASHMDSLELSVTLEEDTNYAISILQDPSQLHLCNSASSGRLQLNVLSAMSEPHSTPSSPILPMELIEMVFDFAGELAEKAPEGRRALLACHLASKTFCHFARRYLFRSIEVTNTNGSTGPAAAFSQSLHAAHSLLIPSQPLGSIPSVVRYVETFILTVEASILQHLLDELGRSDHLVAVLESLQGPDHGIQALKLQFNRYVQDWQGLSTPLRNSLLSLIHSPRLKYLECRELMNLPQDFLYGTHFKHLVLFRCDGLSRLVPSDVVRNESLPQLEILDTDFSLPPSFFEGTPESGSESALGSLREISCNVSHGQQLEECMEVIRRSSANLKSLRLTYIASGLPLGFGQESEDFDLASIRQLRHLSITCDGLDYVVDYALSDFARFLDIFKLPNTPMDRLELSVALMADYGGNRSVLQDLSHPQEWSPLNSALTRLCREDSPLYKVLTVNYFVRGFDSQRLIQDNALTASAEDMVKRSLPAFSGEIKFQFKAIS</sequence>
<proteinExistence type="predicted"/>
<evidence type="ECO:0000313" key="1">
    <source>
        <dbReference type="EMBL" id="PPQ74409.1"/>
    </source>
</evidence>
<name>A0A409W786_9AGAR</name>
<dbReference type="OrthoDB" id="2788229at2759"/>
<evidence type="ECO:0000313" key="2">
    <source>
        <dbReference type="Proteomes" id="UP000284706"/>
    </source>
</evidence>
<dbReference type="Proteomes" id="UP000284706">
    <property type="component" value="Unassembled WGS sequence"/>
</dbReference>
<dbReference type="EMBL" id="NHYE01005342">
    <property type="protein sequence ID" value="PPQ74409.1"/>
    <property type="molecule type" value="Genomic_DNA"/>
</dbReference>
<reference evidence="1 2" key="1">
    <citation type="journal article" date="2018" name="Evol. Lett.">
        <title>Horizontal gene cluster transfer increased hallucinogenic mushroom diversity.</title>
        <authorList>
            <person name="Reynolds H.T."/>
            <person name="Vijayakumar V."/>
            <person name="Gluck-Thaler E."/>
            <person name="Korotkin H.B."/>
            <person name="Matheny P.B."/>
            <person name="Slot J.C."/>
        </authorList>
    </citation>
    <scope>NUCLEOTIDE SEQUENCE [LARGE SCALE GENOMIC DNA]</scope>
    <source>
        <strain evidence="1 2">SRW20</strain>
    </source>
</reference>
<organism evidence="1 2">
    <name type="scientific">Gymnopilus dilepis</name>
    <dbReference type="NCBI Taxonomy" id="231916"/>
    <lineage>
        <taxon>Eukaryota</taxon>
        <taxon>Fungi</taxon>
        <taxon>Dikarya</taxon>
        <taxon>Basidiomycota</taxon>
        <taxon>Agaricomycotina</taxon>
        <taxon>Agaricomycetes</taxon>
        <taxon>Agaricomycetidae</taxon>
        <taxon>Agaricales</taxon>
        <taxon>Agaricineae</taxon>
        <taxon>Hymenogastraceae</taxon>
        <taxon>Gymnopilus</taxon>
    </lineage>
</organism>
<dbReference type="InParanoid" id="A0A409W786"/>